<gene>
    <name evidence="1" type="ORF">QPX23_00720</name>
    <name evidence="2" type="ORF">QPX42_01895</name>
</gene>
<evidence type="ECO:0000313" key="2">
    <source>
        <dbReference type="EMBL" id="MDK4306311.1"/>
    </source>
</evidence>
<dbReference type="AlphaFoldDB" id="A0AAP4F4N0"/>
<comment type="caution">
    <text evidence="2">The sequence shown here is derived from an EMBL/GenBank/DDBJ whole genome shotgun (WGS) entry which is preliminary data.</text>
</comment>
<evidence type="ECO:0000313" key="4">
    <source>
        <dbReference type="Proteomes" id="UP001239759"/>
    </source>
</evidence>
<proteinExistence type="predicted"/>
<dbReference type="GeneID" id="42781281"/>
<reference evidence="2 4" key="1">
    <citation type="submission" date="2023-05" db="EMBL/GenBank/DDBJ databases">
        <title>Metabolic capabilities are highly conserved among human nasal-associated Corynebacterium species in pangenomic analyses.</title>
        <authorList>
            <person name="Tran T.H."/>
            <person name="Roberts A.Q."/>
            <person name="Escapa I.F."/>
            <person name="Gao W."/>
            <person name="Conlan S."/>
            <person name="Kong H."/>
            <person name="Segre J.A."/>
            <person name="Kelly M.S."/>
            <person name="Lemon K.P."/>
        </authorList>
    </citation>
    <scope>NUCLEOTIDE SEQUENCE</scope>
    <source>
        <strain evidence="2">KPL2773</strain>
        <strain evidence="1 4">KPL3772</strain>
    </source>
</reference>
<dbReference type="Proteomes" id="UP001239759">
    <property type="component" value="Unassembled WGS sequence"/>
</dbReference>
<dbReference type="Proteomes" id="UP001224412">
    <property type="component" value="Unassembled WGS sequence"/>
</dbReference>
<sequence>MQLTGRKIHLRWREGHETSRELAPLLEDIADGAALSASVDEFVAKIIRYETETVARGLTLSQLYRGAFMHLDAKRGGEWGSFSLDLARYLVVGGAGSYLRLPAYEVRKIDDDIQTIVEIARKNLFRALDNAQVDVQRRRSGPGGEYAYVLRCSNPHWSSMPLFLDWCVQRFIPGEEFDAGILFAVPQPDMVLIRPVTYGNDLAEGMATMAGAALALFAADKRGISPRLHVSVGGEIHAISDVTDNSYLLYPTDYLVERIKGT</sequence>
<keyword evidence="4" id="KW-1185">Reference proteome</keyword>
<dbReference type="EMBL" id="JASNVH010000002">
    <property type="protein sequence ID" value="MDK4306311.1"/>
    <property type="molecule type" value="Genomic_DNA"/>
</dbReference>
<evidence type="ECO:0000313" key="1">
    <source>
        <dbReference type="EMBL" id="MDK4289265.1"/>
    </source>
</evidence>
<accession>A0AAP4F4N0</accession>
<organism evidence="2 3">
    <name type="scientific">Corynebacterium pseudodiphtheriticum</name>
    <dbReference type="NCBI Taxonomy" id="37637"/>
    <lineage>
        <taxon>Bacteria</taxon>
        <taxon>Bacillati</taxon>
        <taxon>Actinomycetota</taxon>
        <taxon>Actinomycetes</taxon>
        <taxon>Mycobacteriales</taxon>
        <taxon>Corynebacteriaceae</taxon>
        <taxon>Corynebacterium</taxon>
    </lineage>
</organism>
<evidence type="ECO:0000313" key="3">
    <source>
        <dbReference type="Proteomes" id="UP001224412"/>
    </source>
</evidence>
<dbReference type="EMBL" id="JASNUQ010000001">
    <property type="protein sequence ID" value="MDK4289265.1"/>
    <property type="molecule type" value="Genomic_DNA"/>
</dbReference>
<dbReference type="RefSeq" id="WP_152514626.1">
    <property type="nucleotide sequence ID" value="NZ_JASNTY010000001.1"/>
</dbReference>
<protein>
    <submittedName>
        <fullName evidence="2">Uncharacterized protein</fullName>
    </submittedName>
</protein>
<name>A0AAP4F4N0_9CORY</name>